<dbReference type="Proteomes" id="UP000269542">
    <property type="component" value="Chromosome"/>
</dbReference>
<dbReference type="RefSeq" id="WP_126416373.1">
    <property type="nucleotide sequence ID" value="NZ_LR134476.1"/>
</dbReference>
<accession>A0A3S5EW20</accession>
<dbReference type="KEGG" id="tbw:NCTC13354_00945"/>
<reference evidence="1 2" key="1">
    <citation type="submission" date="2018-12" db="EMBL/GenBank/DDBJ databases">
        <authorList>
            <consortium name="Pathogen Informatics"/>
        </authorList>
    </citation>
    <scope>NUCLEOTIDE SEQUENCE [LARGE SCALE GENOMIC DNA]</scope>
    <source>
        <strain evidence="1 2">NCTC13354</strain>
    </source>
</reference>
<dbReference type="AlphaFoldDB" id="A0A3S5EW20"/>
<protein>
    <submittedName>
        <fullName evidence="1">Uncharacterized protein</fullName>
    </submittedName>
</protein>
<keyword evidence="2" id="KW-1185">Reference proteome</keyword>
<evidence type="ECO:0000313" key="2">
    <source>
        <dbReference type="Proteomes" id="UP000269542"/>
    </source>
</evidence>
<proteinExistence type="predicted"/>
<gene>
    <name evidence="1" type="ORF">NCTC13354_00945</name>
</gene>
<organism evidence="1 2">
    <name type="scientific">Trueperella bialowiezensis</name>
    <dbReference type="NCBI Taxonomy" id="312285"/>
    <lineage>
        <taxon>Bacteria</taxon>
        <taxon>Bacillati</taxon>
        <taxon>Actinomycetota</taxon>
        <taxon>Actinomycetes</taxon>
        <taxon>Actinomycetales</taxon>
        <taxon>Actinomycetaceae</taxon>
        <taxon>Trueperella</taxon>
    </lineage>
</organism>
<evidence type="ECO:0000313" key="1">
    <source>
        <dbReference type="EMBL" id="VEI13234.1"/>
    </source>
</evidence>
<dbReference type="EMBL" id="LR134476">
    <property type="protein sequence ID" value="VEI13234.1"/>
    <property type="molecule type" value="Genomic_DNA"/>
</dbReference>
<name>A0A3S5EW20_9ACTO</name>
<sequence length="113" mass="12837">MTDLTEYGSALNIRTTSVLIRTFPQDSVDKSVRIVRISTDKKLDPYCHFSALTSHSIKQKYGCTDTFQYICDEYPEELSQMSKNKNRKTLYTQRDSKTSVLPYCAASGQVAHA</sequence>